<keyword evidence="2" id="KW-0697">Rotamase</keyword>
<dbReference type="PANTHER" id="PTHR45625:SF3">
    <property type="entry name" value="PEPTIDYL-PROLYL CIS-TRANS ISOMERASE B-RELATED"/>
    <property type="match status" value="1"/>
</dbReference>
<feature type="compositionally biased region" description="Polar residues" evidence="3">
    <location>
        <begin position="10"/>
        <end position="19"/>
    </location>
</feature>
<feature type="domain" description="PPIase cyclophilin-type" evidence="4">
    <location>
        <begin position="119"/>
        <end position="266"/>
    </location>
</feature>
<gene>
    <name evidence="5" type="ORF">L1F31_04190</name>
</gene>
<evidence type="ECO:0000256" key="2">
    <source>
        <dbReference type="RuleBase" id="RU363019"/>
    </source>
</evidence>
<protein>
    <recommendedName>
        <fullName evidence="2">Peptidyl-prolyl cis-trans isomerase</fullName>
        <shortName evidence="2">PPIase</shortName>
        <ecNumber evidence="2">5.2.1.8</ecNumber>
    </recommendedName>
</protein>
<feature type="compositionally biased region" description="Basic and acidic residues" evidence="3">
    <location>
        <begin position="98"/>
        <end position="111"/>
    </location>
</feature>
<evidence type="ECO:0000313" key="6">
    <source>
        <dbReference type="Proteomes" id="UP001064879"/>
    </source>
</evidence>
<dbReference type="EC" id="5.2.1.8" evidence="2"/>
<evidence type="ECO:0000256" key="1">
    <source>
        <dbReference type="ARBA" id="ARBA00002388"/>
    </source>
</evidence>
<reference evidence="5" key="1">
    <citation type="submission" date="2022-03" db="EMBL/GenBank/DDBJ databases">
        <title>Brevibacterium spongiae sp. nov., isolated from marine sponge.</title>
        <authorList>
            <person name="Li Z."/>
            <person name="Zhang M."/>
        </authorList>
    </citation>
    <scope>NUCLEOTIDE SEQUENCE</scope>
    <source>
        <strain evidence="5">WHS-Z9</strain>
    </source>
</reference>
<comment type="similarity">
    <text evidence="2">Belongs to the cyclophilin-type PPIase family.</text>
</comment>
<dbReference type="InterPro" id="IPR044666">
    <property type="entry name" value="Cyclophilin_A-like"/>
</dbReference>
<proteinExistence type="inferred from homology"/>
<evidence type="ECO:0000256" key="3">
    <source>
        <dbReference type="SAM" id="MobiDB-lite"/>
    </source>
</evidence>
<comment type="function">
    <text evidence="1 2">PPIases accelerate the folding of proteins. It catalyzes the cis-trans isomerization of proline imidic peptide bonds in oligopeptides.</text>
</comment>
<feature type="compositionally biased region" description="Low complexity" evidence="3">
    <location>
        <begin position="54"/>
        <end position="85"/>
    </location>
</feature>
<dbReference type="EMBL" id="CP093443">
    <property type="protein sequence ID" value="UVI36864.1"/>
    <property type="molecule type" value="Genomic_DNA"/>
</dbReference>
<dbReference type="InterPro" id="IPR029000">
    <property type="entry name" value="Cyclophilin-like_dom_sf"/>
</dbReference>
<dbReference type="PROSITE" id="PS50072">
    <property type="entry name" value="CSA_PPIASE_2"/>
    <property type="match status" value="1"/>
</dbReference>
<dbReference type="RefSeq" id="WP_265419430.1">
    <property type="nucleotide sequence ID" value="NZ_CP093443.1"/>
</dbReference>
<dbReference type="GO" id="GO:0016853">
    <property type="term" value="F:isomerase activity"/>
    <property type="evidence" value="ECO:0007669"/>
    <property type="project" value="UniProtKB-KW"/>
</dbReference>
<keyword evidence="2 5" id="KW-0413">Isomerase</keyword>
<organism evidence="5 6">
    <name type="scientific">Brevibacterium spongiae</name>
    <dbReference type="NCBI Taxonomy" id="2909672"/>
    <lineage>
        <taxon>Bacteria</taxon>
        <taxon>Bacillati</taxon>
        <taxon>Actinomycetota</taxon>
        <taxon>Actinomycetes</taxon>
        <taxon>Micrococcales</taxon>
        <taxon>Brevibacteriaceae</taxon>
        <taxon>Brevibacterium</taxon>
    </lineage>
</organism>
<feature type="region of interest" description="Disordered" evidence="3">
    <location>
        <begin position="1"/>
        <end position="29"/>
    </location>
</feature>
<dbReference type="Proteomes" id="UP001064879">
    <property type="component" value="Chromosome"/>
</dbReference>
<name>A0ABY5SUX1_9MICO</name>
<sequence>MDLRAPSRSHALTRTSDALTRNPDDQTRRPRSLALLTLAALAVLALLLLSGCGSSDSEGDSGDSSGSDSASSSDSSDSSTEAAGGTCSYPADSQSAAKEVKAPAEEPEAKGSVDATIATSAGDLAVTLDADRAPCTVNSFLSLADQKYFADTECHRLTTEGIFVLQCGDPSGTGSGGPGYSFADELDGSETYPAGTLAMANAGPDTNGSQFFVVYDDSSLPPDYTVFGSLDEKSTKTVADIAAKGTDSGSSDGAPKEKVTISGVTVAK</sequence>
<feature type="region of interest" description="Disordered" evidence="3">
    <location>
        <begin position="243"/>
        <end position="268"/>
    </location>
</feature>
<comment type="catalytic activity">
    <reaction evidence="2">
        <text>[protein]-peptidylproline (omega=180) = [protein]-peptidylproline (omega=0)</text>
        <dbReference type="Rhea" id="RHEA:16237"/>
        <dbReference type="Rhea" id="RHEA-COMP:10747"/>
        <dbReference type="Rhea" id="RHEA-COMP:10748"/>
        <dbReference type="ChEBI" id="CHEBI:83833"/>
        <dbReference type="ChEBI" id="CHEBI:83834"/>
        <dbReference type="EC" id="5.2.1.8"/>
    </reaction>
</comment>
<dbReference type="PANTHER" id="PTHR45625">
    <property type="entry name" value="PEPTIDYL-PROLYL CIS-TRANS ISOMERASE-RELATED"/>
    <property type="match status" value="1"/>
</dbReference>
<dbReference type="PRINTS" id="PR00153">
    <property type="entry name" value="CSAPPISMRASE"/>
</dbReference>
<dbReference type="InterPro" id="IPR002130">
    <property type="entry name" value="Cyclophilin-type_PPIase_dom"/>
</dbReference>
<dbReference type="Pfam" id="PF00160">
    <property type="entry name" value="Pro_isomerase"/>
    <property type="match status" value="1"/>
</dbReference>
<evidence type="ECO:0000313" key="5">
    <source>
        <dbReference type="EMBL" id="UVI36864.1"/>
    </source>
</evidence>
<keyword evidence="6" id="KW-1185">Reference proteome</keyword>
<dbReference type="Gene3D" id="2.40.100.10">
    <property type="entry name" value="Cyclophilin-like"/>
    <property type="match status" value="1"/>
</dbReference>
<dbReference type="SUPFAM" id="SSF50891">
    <property type="entry name" value="Cyclophilin-like"/>
    <property type="match status" value="1"/>
</dbReference>
<accession>A0ABY5SUX1</accession>
<evidence type="ECO:0000259" key="4">
    <source>
        <dbReference type="PROSITE" id="PS50072"/>
    </source>
</evidence>
<feature type="region of interest" description="Disordered" evidence="3">
    <location>
        <begin position="54"/>
        <end position="114"/>
    </location>
</feature>
<dbReference type="CDD" id="cd00317">
    <property type="entry name" value="cyclophilin"/>
    <property type="match status" value="1"/>
</dbReference>